<feature type="region of interest" description="Disordered" evidence="1">
    <location>
        <begin position="124"/>
        <end position="181"/>
    </location>
</feature>
<evidence type="ECO:0008006" key="5">
    <source>
        <dbReference type="Google" id="ProtNLM"/>
    </source>
</evidence>
<name>A0A8K0L254_9PEZI</name>
<accession>A0A8K0L254</accession>
<protein>
    <recommendedName>
        <fullName evidence="5">Phytocyanin domain-containing protein</fullName>
    </recommendedName>
</protein>
<dbReference type="Proteomes" id="UP000809789">
    <property type="component" value="Unassembled WGS sequence"/>
</dbReference>
<dbReference type="InterPro" id="IPR052953">
    <property type="entry name" value="Ser-rich/MCO-related"/>
</dbReference>
<sequence length="217" mass="21436">MKFSQVAAAVVVALPSTLAQQVYDVTTTSLRFEPASISNVQVGDRIRVTFMQSHDIITSSFNNPCQPASGDGIVNSGVLSGGDVFEFTVNSTDTAWFYCSVARHCNAGPMVFGINPSGDQTLEAVEQKASSNAIQPATAADGTGGLVNPPASSSSSASPSASGSSTPSSSSASRTASGTASGTAASTSAAATGAAGSFGVTSTLGGAAALLWAALAL</sequence>
<feature type="chain" id="PRO_5035452833" description="Phytocyanin domain-containing protein" evidence="2">
    <location>
        <begin position="20"/>
        <end position="217"/>
    </location>
</feature>
<keyword evidence="2" id="KW-0732">Signal</keyword>
<organism evidence="3 4">
    <name type="scientific">Elsinoe batatas</name>
    <dbReference type="NCBI Taxonomy" id="2601811"/>
    <lineage>
        <taxon>Eukaryota</taxon>
        <taxon>Fungi</taxon>
        <taxon>Dikarya</taxon>
        <taxon>Ascomycota</taxon>
        <taxon>Pezizomycotina</taxon>
        <taxon>Dothideomycetes</taxon>
        <taxon>Dothideomycetidae</taxon>
        <taxon>Myriangiales</taxon>
        <taxon>Elsinoaceae</taxon>
        <taxon>Elsinoe</taxon>
    </lineage>
</organism>
<evidence type="ECO:0000313" key="3">
    <source>
        <dbReference type="EMBL" id="KAG8624428.1"/>
    </source>
</evidence>
<dbReference type="PANTHER" id="PTHR34883">
    <property type="entry name" value="SERINE-RICH PROTEIN, PUTATIVE-RELATED-RELATED"/>
    <property type="match status" value="1"/>
</dbReference>
<dbReference type="EMBL" id="JAESVG020000009">
    <property type="protein sequence ID" value="KAG8624428.1"/>
    <property type="molecule type" value="Genomic_DNA"/>
</dbReference>
<dbReference type="PANTHER" id="PTHR34883:SF15">
    <property type="entry name" value="EXTRACELLULAR SERINE-RICH PROTEIN"/>
    <property type="match status" value="1"/>
</dbReference>
<dbReference type="Gene3D" id="2.60.40.420">
    <property type="entry name" value="Cupredoxins - blue copper proteins"/>
    <property type="match status" value="1"/>
</dbReference>
<feature type="signal peptide" evidence="2">
    <location>
        <begin position="1"/>
        <end position="19"/>
    </location>
</feature>
<dbReference type="AlphaFoldDB" id="A0A8K0L254"/>
<proteinExistence type="predicted"/>
<dbReference type="OrthoDB" id="2331100at2759"/>
<comment type="caution">
    <text evidence="3">The sequence shown here is derived from an EMBL/GenBank/DDBJ whole genome shotgun (WGS) entry which is preliminary data.</text>
</comment>
<dbReference type="InterPro" id="IPR008972">
    <property type="entry name" value="Cupredoxin"/>
</dbReference>
<feature type="compositionally biased region" description="Low complexity" evidence="1">
    <location>
        <begin position="149"/>
        <end position="181"/>
    </location>
</feature>
<dbReference type="SUPFAM" id="SSF49503">
    <property type="entry name" value="Cupredoxins"/>
    <property type="match status" value="1"/>
</dbReference>
<evidence type="ECO:0000313" key="4">
    <source>
        <dbReference type="Proteomes" id="UP000809789"/>
    </source>
</evidence>
<dbReference type="CDD" id="cd00920">
    <property type="entry name" value="Cupredoxin"/>
    <property type="match status" value="1"/>
</dbReference>
<evidence type="ECO:0000256" key="2">
    <source>
        <dbReference type="SAM" id="SignalP"/>
    </source>
</evidence>
<keyword evidence="4" id="KW-1185">Reference proteome</keyword>
<evidence type="ECO:0000256" key="1">
    <source>
        <dbReference type="SAM" id="MobiDB-lite"/>
    </source>
</evidence>
<reference evidence="3" key="1">
    <citation type="submission" date="2021-07" db="EMBL/GenBank/DDBJ databases">
        <title>Elsinoe batatas strain:CRI-CJ2 Genome sequencing and assembly.</title>
        <authorList>
            <person name="Huang L."/>
        </authorList>
    </citation>
    <scope>NUCLEOTIDE SEQUENCE</scope>
    <source>
        <strain evidence="3">CRI-CJ2</strain>
    </source>
</reference>
<gene>
    <name evidence="3" type="ORF">KVT40_007495</name>
</gene>